<comment type="caution">
    <text evidence="2">The sequence shown here is derived from an EMBL/GenBank/DDBJ whole genome shotgun (WGS) entry which is preliminary data.</text>
</comment>
<evidence type="ECO:0000313" key="3">
    <source>
        <dbReference type="Proteomes" id="UP000247702"/>
    </source>
</evidence>
<organism evidence="2 3">
    <name type="scientific">Rhizophagus clarus</name>
    <dbReference type="NCBI Taxonomy" id="94130"/>
    <lineage>
        <taxon>Eukaryota</taxon>
        <taxon>Fungi</taxon>
        <taxon>Fungi incertae sedis</taxon>
        <taxon>Mucoromycota</taxon>
        <taxon>Glomeromycotina</taxon>
        <taxon>Glomeromycetes</taxon>
        <taxon>Glomerales</taxon>
        <taxon>Glomeraceae</taxon>
        <taxon>Rhizophagus</taxon>
    </lineage>
</organism>
<dbReference type="AlphaFoldDB" id="A0A2Z6S418"/>
<dbReference type="InterPro" id="IPR011009">
    <property type="entry name" value="Kinase-like_dom_sf"/>
</dbReference>
<sequence>MGTFIKKLNKIFHVNDEKCKKCKGVCNAIRFRQDFRNWTSNNKTIDKFIRNSQLSDCYTNNALEWIPHNRFYDISYIVKDEFRANWIDGCIDNWDNENQNWKREHQNMFISLKKLSDSKSIELKLNEIIEGHILSYGITQDPKTKHYMVVLDDICDKCNYVCNMILYQRDFKNWTSGNNDIDKFIQDSQHGNIINVLEWIPFNRFYNISYIEKDKLRANWIDGYINNWDIDNRNLKRKDQNMFIILKGLGDIKNITLELNEINKVHHKFYGVTQDPETKYYMVVLGDICEKCNHVCNMIRYQQDFKNWTSGNNDIDKFIQDSQHGNIINVLEWIPYNRFYNISYIEKDKLRANWIDGYINNWDVDNRNLKRKDQNMFIILKGLGDLKNITLELNEINKVHHKLYGVTQDPETKYYMVVLDDICEKCNHVCNMIRYQRDFKNWTSGNNNIDKLIQDSQLSDCYTNNALEWILYNRFYDINNIEEDKFRANWVDGRIYKWSFSDQNWIRKDQNTFVIMKNSNNLSNITLEFNEIAIYYKVYGITQDPETKNYMMVWNDKLCKKCETECYAIHFLQDFNNWTSGNNDIDKFIQDSQLSKHTDYEIKNVLEWIPYNRFYDIRYIKKDKFRANWIDGFIYNWDKDNKNWKRKNQIMFVILKSLSDSKNIKLQLNEINKVHHKFYGVTQDPETKYYMVVLGDICEKCNHVCNMIRYQQDFKNWTSGNNDIDKFIQDSQHGNIINVLEWIPYNRFYNISYIEKDKLRANWIDGYINNWDVDNRNLKRKDQNMFIILKGLGDLKNITLELNEINKVHHKLYGVTQDPETKYYMVVLDDICEKCNHVCNMIRYQRDFKNWTSGNNDIDKFIQDSQHGNIINVLEWIPYNRFCDIEYIAKGGFGKVYKANWIDGCIDNRDDVNQNWKRKNQNMFVALKILHNSKNVTSEFMNEIASHYKVNLGINIIRLYGLSQDPVTKNYIMVMDYAKNGSLRNYLNKNYNKLNWNYKLGYLQYLAFGLEHIHKNDLIHRDLHSGNVLVLSYAKITDLGLCKPADYTASENTKNNVYGILPYVAPEILRGQSYTKASDVYSIGILMYEIISGLPPYHDKNHNEDLAIKICKGLRPRFNINVPQSIVYLNKRCLDADPLNRPTIEEIKVIMNQWRYGPNEELQRQIKVAEEINNNLPTDIPSTNLGISYETHSGAIYKSRLLNYYSLPEPKNSDDYYKQNDNIISKEFSDSLQINISQLEIDDNNISE</sequence>
<dbReference type="PRINTS" id="PR00109">
    <property type="entry name" value="TYRKINASE"/>
</dbReference>
<dbReference type="PANTHER" id="PTHR23257">
    <property type="entry name" value="SERINE-THREONINE PROTEIN KINASE"/>
    <property type="match status" value="1"/>
</dbReference>
<accession>A0A2Z6S418</accession>
<protein>
    <recommendedName>
        <fullName evidence="1">Protein kinase domain-containing protein</fullName>
    </recommendedName>
</protein>
<dbReference type="EMBL" id="BEXD01002668">
    <property type="protein sequence ID" value="GBB99046.1"/>
    <property type="molecule type" value="Genomic_DNA"/>
</dbReference>
<dbReference type="GO" id="GO:0005524">
    <property type="term" value="F:ATP binding"/>
    <property type="evidence" value="ECO:0007669"/>
    <property type="project" value="InterPro"/>
</dbReference>
<gene>
    <name evidence="2" type="ORF">RclHR1_00340037</name>
</gene>
<name>A0A2Z6S418_9GLOM</name>
<dbReference type="SUPFAM" id="SSF56112">
    <property type="entry name" value="Protein kinase-like (PK-like)"/>
    <property type="match status" value="1"/>
</dbReference>
<dbReference type="InterPro" id="IPR050167">
    <property type="entry name" value="Ser_Thr_protein_kinase"/>
</dbReference>
<dbReference type="GO" id="GO:0007165">
    <property type="term" value="P:signal transduction"/>
    <property type="evidence" value="ECO:0007669"/>
    <property type="project" value="TreeGrafter"/>
</dbReference>
<dbReference type="Proteomes" id="UP000247702">
    <property type="component" value="Unassembled WGS sequence"/>
</dbReference>
<dbReference type="PANTHER" id="PTHR23257:SF958">
    <property type="entry name" value="SERINE_THREONINE-PROTEIN KINASE WNK4"/>
    <property type="match status" value="1"/>
</dbReference>
<dbReference type="InterPro" id="IPR000719">
    <property type="entry name" value="Prot_kinase_dom"/>
</dbReference>
<proteinExistence type="predicted"/>
<dbReference type="Pfam" id="PF07714">
    <property type="entry name" value="PK_Tyr_Ser-Thr"/>
    <property type="match status" value="1"/>
</dbReference>
<feature type="domain" description="Protein kinase" evidence="1">
    <location>
        <begin position="882"/>
        <end position="1155"/>
    </location>
</feature>
<evidence type="ECO:0000259" key="1">
    <source>
        <dbReference type="PROSITE" id="PS50011"/>
    </source>
</evidence>
<dbReference type="PROSITE" id="PS50011">
    <property type="entry name" value="PROTEIN_KINASE_DOM"/>
    <property type="match status" value="1"/>
</dbReference>
<dbReference type="Gene3D" id="1.10.510.10">
    <property type="entry name" value="Transferase(Phosphotransferase) domain 1"/>
    <property type="match status" value="1"/>
</dbReference>
<evidence type="ECO:0000313" key="2">
    <source>
        <dbReference type="EMBL" id="GBB99046.1"/>
    </source>
</evidence>
<reference evidence="2 3" key="1">
    <citation type="submission" date="2017-11" db="EMBL/GenBank/DDBJ databases">
        <title>The genome of Rhizophagus clarus HR1 reveals common genetic basis of auxotrophy among arbuscular mycorrhizal fungi.</title>
        <authorList>
            <person name="Kobayashi Y."/>
        </authorList>
    </citation>
    <scope>NUCLEOTIDE SEQUENCE [LARGE SCALE GENOMIC DNA]</scope>
    <source>
        <strain evidence="2 3">HR1</strain>
    </source>
</reference>
<keyword evidence="3" id="KW-1185">Reference proteome</keyword>
<dbReference type="GO" id="GO:0004672">
    <property type="term" value="F:protein kinase activity"/>
    <property type="evidence" value="ECO:0007669"/>
    <property type="project" value="InterPro"/>
</dbReference>
<dbReference type="InterPro" id="IPR001245">
    <property type="entry name" value="Ser-Thr/Tyr_kinase_cat_dom"/>
</dbReference>
<dbReference type="GO" id="GO:0005737">
    <property type="term" value="C:cytoplasm"/>
    <property type="evidence" value="ECO:0007669"/>
    <property type="project" value="TreeGrafter"/>
</dbReference>
<dbReference type="Gene3D" id="1.10.10.1010">
    <property type="entry name" value="Intein homing endonuclease, domain IV"/>
    <property type="match status" value="7"/>
</dbReference>